<gene>
    <name evidence="1" type="ORF">PLOB_00005207</name>
</gene>
<sequence length="332" mass="37377">MGLTNQQSDVALKATDLCNRACLHGGGGPQIGFSVWLASTWCFGGLNISSTKWWDSGDNELFSSLNKWWDSNNNELFSSWHICDDTTGYLNTCHLSYCGLECVARILKIKRSKHPWAYYSNSSATFHDCLLEGDLVFTLNRGPMDCEDISTSHCHFFGTHHVFLSSRSRSPSNLITVNRLPFNKISNSLLSLCLLNSFASCNADLIALTETLLNNQDDAVRAEFCPDGYKLLDHAHTCRQGSGTTPLFRDLLAVKKEDGGIKMSFEFSEWTVQQASSHDLQVVIIYRLQSDSDDRQLFLKTKRKNDDNENDAKTYWVLEELINGGAYIRRGL</sequence>
<name>A0ABN8QD29_9CNID</name>
<evidence type="ECO:0000313" key="2">
    <source>
        <dbReference type="Proteomes" id="UP001159405"/>
    </source>
</evidence>
<organism evidence="1 2">
    <name type="scientific">Porites lobata</name>
    <dbReference type="NCBI Taxonomy" id="104759"/>
    <lineage>
        <taxon>Eukaryota</taxon>
        <taxon>Metazoa</taxon>
        <taxon>Cnidaria</taxon>
        <taxon>Anthozoa</taxon>
        <taxon>Hexacorallia</taxon>
        <taxon>Scleractinia</taxon>
        <taxon>Fungiina</taxon>
        <taxon>Poritidae</taxon>
        <taxon>Porites</taxon>
    </lineage>
</organism>
<evidence type="ECO:0000313" key="1">
    <source>
        <dbReference type="EMBL" id="CAH3162204.1"/>
    </source>
</evidence>
<protein>
    <submittedName>
        <fullName evidence="1">Uncharacterized protein</fullName>
    </submittedName>
</protein>
<accession>A0ABN8QD29</accession>
<dbReference type="EMBL" id="CALNXK010000122">
    <property type="protein sequence ID" value="CAH3162204.1"/>
    <property type="molecule type" value="Genomic_DNA"/>
</dbReference>
<keyword evidence="2" id="KW-1185">Reference proteome</keyword>
<comment type="caution">
    <text evidence="1">The sequence shown here is derived from an EMBL/GenBank/DDBJ whole genome shotgun (WGS) entry which is preliminary data.</text>
</comment>
<dbReference type="Proteomes" id="UP001159405">
    <property type="component" value="Unassembled WGS sequence"/>
</dbReference>
<reference evidence="1 2" key="1">
    <citation type="submission" date="2022-05" db="EMBL/GenBank/DDBJ databases">
        <authorList>
            <consortium name="Genoscope - CEA"/>
            <person name="William W."/>
        </authorList>
    </citation>
    <scope>NUCLEOTIDE SEQUENCE [LARGE SCALE GENOMIC DNA]</scope>
</reference>
<proteinExistence type="predicted"/>